<evidence type="ECO:0000313" key="3">
    <source>
        <dbReference type="Proteomes" id="UP000306918"/>
    </source>
</evidence>
<proteinExistence type="predicted"/>
<feature type="transmembrane region" description="Helical" evidence="1">
    <location>
        <begin position="171"/>
        <end position="191"/>
    </location>
</feature>
<accession>A0A4S8HP31</accession>
<dbReference type="OrthoDB" id="636847at2"/>
<reference evidence="2 3" key="1">
    <citation type="submission" date="2019-04" db="EMBL/GenBank/DDBJ databases">
        <title>Niastella caeni sp. nov., isolated from activated sludge.</title>
        <authorList>
            <person name="Sheng M."/>
        </authorList>
    </citation>
    <scope>NUCLEOTIDE SEQUENCE [LARGE SCALE GENOMIC DNA]</scope>
    <source>
        <strain evidence="2 3">HX-2-15</strain>
    </source>
</reference>
<feature type="transmembrane region" description="Helical" evidence="1">
    <location>
        <begin position="122"/>
        <end position="141"/>
    </location>
</feature>
<keyword evidence="1" id="KW-0812">Transmembrane</keyword>
<sequence>MTDNNTLLGTQYSFKEFLFNNRRNQIILLLAAGAIIIQFAVFKYLYPYASFIHDDSFDYLKIAYYNLDIYTYPVGYPRFLRLFSVFTSSDTALVAFQYLLIQSSALFFLFTLFYFYNPGKTLQIILVCFMVVNPLFLHLANHISSDGLFLALSLIWVTLLLWIIHRPSTRLILWHVLILIVAFTVRYNALIYPFITALTLWLSPFSLRKKIVSLTSIVLFCGLFVCYTSYKYKKLTGYWQYSPFSGWQLTNNAMYAYRYVESGKRKPVPARFKVLDKMVCTYFDSTRDVNKYPHEALQANTVYMWSPGLPLYKYMNIQFKNDSTADEMKRWASMGPLYADYGIWLIKHYPLQFARYFLWPNANKYYAPPIEFFQAYNSGRDYVAPIAKAWFGYKSHKVTTRMKNMKVTILDYYSILSGVMNVMFLCSLLGFIIMNGLQSNIQFSKGIILISAVWLINLGFTIFASSAALRFLAFPIMLISTFALLLVDCLVRMGIAKSDVKSIQPEEKNNDSEMLTKSFV</sequence>
<dbReference type="EMBL" id="STFF01000007">
    <property type="protein sequence ID" value="THU34742.1"/>
    <property type="molecule type" value="Genomic_DNA"/>
</dbReference>
<keyword evidence="3" id="KW-1185">Reference proteome</keyword>
<evidence type="ECO:0000313" key="2">
    <source>
        <dbReference type="EMBL" id="THU34742.1"/>
    </source>
</evidence>
<feature type="transmembrane region" description="Helical" evidence="1">
    <location>
        <begin position="26"/>
        <end position="46"/>
    </location>
</feature>
<feature type="transmembrane region" description="Helical" evidence="1">
    <location>
        <begin position="211"/>
        <end position="230"/>
    </location>
</feature>
<name>A0A4S8HP31_9BACT</name>
<feature type="transmembrane region" description="Helical" evidence="1">
    <location>
        <begin position="412"/>
        <end position="434"/>
    </location>
</feature>
<keyword evidence="1" id="KW-1133">Transmembrane helix</keyword>
<dbReference type="AlphaFoldDB" id="A0A4S8HP31"/>
<keyword evidence="1" id="KW-0472">Membrane</keyword>
<evidence type="ECO:0008006" key="4">
    <source>
        <dbReference type="Google" id="ProtNLM"/>
    </source>
</evidence>
<protein>
    <recommendedName>
        <fullName evidence="4">Glycosyltransferase RgtA/B/C/D-like domain-containing protein</fullName>
    </recommendedName>
</protein>
<evidence type="ECO:0000256" key="1">
    <source>
        <dbReference type="SAM" id="Phobius"/>
    </source>
</evidence>
<dbReference type="Proteomes" id="UP000306918">
    <property type="component" value="Unassembled WGS sequence"/>
</dbReference>
<feature type="transmembrane region" description="Helical" evidence="1">
    <location>
        <begin position="95"/>
        <end position="115"/>
    </location>
</feature>
<comment type="caution">
    <text evidence="2">The sequence shown here is derived from an EMBL/GenBank/DDBJ whole genome shotgun (WGS) entry which is preliminary data.</text>
</comment>
<organism evidence="2 3">
    <name type="scientific">Niastella caeni</name>
    <dbReference type="NCBI Taxonomy" id="2569763"/>
    <lineage>
        <taxon>Bacteria</taxon>
        <taxon>Pseudomonadati</taxon>
        <taxon>Bacteroidota</taxon>
        <taxon>Chitinophagia</taxon>
        <taxon>Chitinophagales</taxon>
        <taxon>Chitinophagaceae</taxon>
        <taxon>Niastella</taxon>
    </lineage>
</organism>
<dbReference type="RefSeq" id="WP_136579386.1">
    <property type="nucleotide sequence ID" value="NZ_STFF01000007.1"/>
</dbReference>
<feature type="transmembrane region" description="Helical" evidence="1">
    <location>
        <begin position="446"/>
        <end position="465"/>
    </location>
</feature>
<gene>
    <name evidence="2" type="ORF">FAM09_22350</name>
</gene>
<feature type="transmembrane region" description="Helical" evidence="1">
    <location>
        <begin position="471"/>
        <end position="491"/>
    </location>
</feature>
<feature type="transmembrane region" description="Helical" evidence="1">
    <location>
        <begin position="147"/>
        <end position="164"/>
    </location>
</feature>